<feature type="non-terminal residue" evidence="1">
    <location>
        <position position="1"/>
    </location>
</feature>
<dbReference type="EMBL" id="JAAZSR010000033">
    <property type="protein sequence ID" value="NKX49715.1"/>
    <property type="molecule type" value="Genomic_DNA"/>
</dbReference>
<accession>A0ABX1JNN6</accession>
<dbReference type="InterPro" id="IPR043168">
    <property type="entry name" value="DegV_C"/>
</dbReference>
<dbReference type="Pfam" id="PF02645">
    <property type="entry name" value="DegV"/>
    <property type="match status" value="1"/>
</dbReference>
<dbReference type="InterPro" id="IPR003797">
    <property type="entry name" value="DegV"/>
</dbReference>
<protein>
    <submittedName>
        <fullName evidence="1">Fatty acid-binding protein DegV</fullName>
    </submittedName>
</protein>
<dbReference type="Gene3D" id="3.30.1180.10">
    <property type="match status" value="1"/>
</dbReference>
<keyword evidence="2" id="KW-1185">Reference proteome</keyword>
<proteinExistence type="predicted"/>
<evidence type="ECO:0000313" key="1">
    <source>
        <dbReference type="EMBL" id="NKX49715.1"/>
    </source>
</evidence>
<organism evidence="1 2">
    <name type="scientific">Arthrobacter deserti</name>
    <dbReference type="NCBI Taxonomy" id="1742687"/>
    <lineage>
        <taxon>Bacteria</taxon>
        <taxon>Bacillati</taxon>
        <taxon>Actinomycetota</taxon>
        <taxon>Actinomycetes</taxon>
        <taxon>Micrococcales</taxon>
        <taxon>Micrococcaceae</taxon>
        <taxon>Arthrobacter</taxon>
    </lineage>
</organism>
<sequence>REGTIVPLERIRTAAKAQARLQQLAVRRIEQLDYAPQLAVHYFGNRAEADELARQMPAHVPEPVLVTPVPSVLDAHTGLGVLAVVIGPPLPGAT</sequence>
<dbReference type="Proteomes" id="UP000523795">
    <property type="component" value="Unassembled WGS sequence"/>
</dbReference>
<name>A0ABX1JNN6_9MICC</name>
<comment type="caution">
    <text evidence="1">The sequence shown here is derived from an EMBL/GenBank/DDBJ whole genome shotgun (WGS) entry which is preliminary data.</text>
</comment>
<dbReference type="SUPFAM" id="SSF82549">
    <property type="entry name" value="DAK1/DegV-like"/>
    <property type="match status" value="1"/>
</dbReference>
<dbReference type="PROSITE" id="PS51482">
    <property type="entry name" value="DEGV"/>
    <property type="match status" value="1"/>
</dbReference>
<gene>
    <name evidence="1" type="ORF">HER39_03820</name>
</gene>
<reference evidence="1 2" key="1">
    <citation type="submission" date="2020-04" db="EMBL/GenBank/DDBJ databases">
        <authorList>
            <person name="Liu S."/>
        </authorList>
    </citation>
    <scope>NUCLEOTIDE SEQUENCE [LARGE SCALE GENOMIC DNA]</scope>
    <source>
        <strain evidence="1 2">CGMCC 1.15091</strain>
    </source>
</reference>
<evidence type="ECO:0000313" key="2">
    <source>
        <dbReference type="Proteomes" id="UP000523795"/>
    </source>
</evidence>